<dbReference type="AlphaFoldDB" id="A0A922SNQ6"/>
<evidence type="ECO:0000313" key="2">
    <source>
        <dbReference type="Proteomes" id="UP000814243"/>
    </source>
</evidence>
<gene>
    <name evidence="1" type="ORF">HF086_004260</name>
</gene>
<dbReference type="Proteomes" id="UP000814243">
    <property type="component" value="Unassembled WGS sequence"/>
</dbReference>
<accession>A0A922SNQ6</accession>
<protein>
    <submittedName>
        <fullName evidence="1">Uncharacterized protein</fullName>
    </submittedName>
</protein>
<evidence type="ECO:0000313" key="1">
    <source>
        <dbReference type="EMBL" id="KAH9643999.1"/>
    </source>
</evidence>
<name>A0A922SNQ6_SPOEX</name>
<dbReference type="EMBL" id="JACEFF010000104">
    <property type="protein sequence ID" value="KAH9643999.1"/>
    <property type="molecule type" value="Genomic_DNA"/>
</dbReference>
<organism evidence="1 2">
    <name type="scientific">Spodoptera exigua</name>
    <name type="common">Beet armyworm</name>
    <name type="synonym">Noctua fulgens</name>
    <dbReference type="NCBI Taxonomy" id="7107"/>
    <lineage>
        <taxon>Eukaryota</taxon>
        <taxon>Metazoa</taxon>
        <taxon>Ecdysozoa</taxon>
        <taxon>Arthropoda</taxon>
        <taxon>Hexapoda</taxon>
        <taxon>Insecta</taxon>
        <taxon>Pterygota</taxon>
        <taxon>Neoptera</taxon>
        <taxon>Endopterygota</taxon>
        <taxon>Lepidoptera</taxon>
        <taxon>Glossata</taxon>
        <taxon>Ditrysia</taxon>
        <taxon>Noctuoidea</taxon>
        <taxon>Noctuidae</taxon>
        <taxon>Amphipyrinae</taxon>
        <taxon>Spodoptera</taxon>
    </lineage>
</organism>
<proteinExistence type="predicted"/>
<sequence length="83" mass="8845">MVATVSGTLTVHRSRRGTHLGLGGMAPSRGLAIMGEEQRWMPVLMASDFDPAWRAASGHRPAAIIFYQRSSTSMAGVISSLTS</sequence>
<comment type="caution">
    <text evidence="1">The sequence shown here is derived from an EMBL/GenBank/DDBJ whole genome shotgun (WGS) entry which is preliminary data.</text>
</comment>
<reference evidence="1" key="1">
    <citation type="journal article" date="2021" name="G3 (Bethesda)">
        <title>Genome and transcriptome analysis of the beet armyworm Spodoptera exigua reveals targets for pest control. .</title>
        <authorList>
            <person name="Simon S."/>
            <person name="Breeschoten T."/>
            <person name="Jansen H.J."/>
            <person name="Dirks R.P."/>
            <person name="Schranz M.E."/>
            <person name="Ros V.I.D."/>
        </authorList>
    </citation>
    <scope>NUCLEOTIDE SEQUENCE</scope>
    <source>
        <strain evidence="1">TB_SE_WUR_2020</strain>
    </source>
</reference>